<proteinExistence type="predicted"/>
<keyword evidence="2" id="KW-1185">Reference proteome</keyword>
<accession>A0ABW0ZAU5</accession>
<name>A0ABW0ZAU5_9ACTN</name>
<protein>
    <submittedName>
        <fullName evidence="1">Uncharacterized protein</fullName>
    </submittedName>
</protein>
<sequence>MLARQMYEATADLEAALDSLLHLIAQVKEAREPVSGVHECFAQCFGQVEKALIKREVIERFSGAKLSP</sequence>
<evidence type="ECO:0000313" key="1">
    <source>
        <dbReference type="EMBL" id="MFC5724928.1"/>
    </source>
</evidence>
<dbReference type="EMBL" id="JBHSPB010000039">
    <property type="protein sequence ID" value="MFC5724928.1"/>
    <property type="molecule type" value="Genomic_DNA"/>
</dbReference>
<dbReference type="RefSeq" id="WP_390321569.1">
    <property type="nucleotide sequence ID" value="NZ_JBHSPB010000039.1"/>
</dbReference>
<organism evidence="1 2">
    <name type="scientific">Streptomyces gamaensis</name>
    <dbReference type="NCBI Taxonomy" id="1763542"/>
    <lineage>
        <taxon>Bacteria</taxon>
        <taxon>Bacillati</taxon>
        <taxon>Actinomycetota</taxon>
        <taxon>Actinomycetes</taxon>
        <taxon>Kitasatosporales</taxon>
        <taxon>Streptomycetaceae</taxon>
        <taxon>Streptomyces</taxon>
    </lineage>
</organism>
<comment type="caution">
    <text evidence="1">The sequence shown here is derived from an EMBL/GenBank/DDBJ whole genome shotgun (WGS) entry which is preliminary data.</text>
</comment>
<dbReference type="Proteomes" id="UP001596083">
    <property type="component" value="Unassembled WGS sequence"/>
</dbReference>
<gene>
    <name evidence="1" type="ORF">ACFP1Z_32755</name>
</gene>
<evidence type="ECO:0000313" key="2">
    <source>
        <dbReference type="Proteomes" id="UP001596083"/>
    </source>
</evidence>
<reference evidence="2" key="1">
    <citation type="journal article" date="2019" name="Int. J. Syst. Evol. Microbiol.">
        <title>The Global Catalogue of Microorganisms (GCM) 10K type strain sequencing project: providing services to taxonomists for standard genome sequencing and annotation.</title>
        <authorList>
            <consortium name="The Broad Institute Genomics Platform"/>
            <consortium name="The Broad Institute Genome Sequencing Center for Infectious Disease"/>
            <person name="Wu L."/>
            <person name="Ma J."/>
        </authorList>
    </citation>
    <scope>NUCLEOTIDE SEQUENCE [LARGE SCALE GENOMIC DNA]</scope>
    <source>
        <strain evidence="2">CGMCC 4.7304</strain>
    </source>
</reference>